<evidence type="ECO:0000256" key="2">
    <source>
        <dbReference type="ARBA" id="ARBA00022692"/>
    </source>
</evidence>
<dbReference type="AlphaFoldDB" id="A0A0E9WU33"/>
<keyword evidence="3 5" id="KW-1133">Transmembrane helix</keyword>
<keyword evidence="4 5" id="KW-0472">Membrane</keyword>
<feature type="transmembrane region" description="Helical" evidence="5">
    <location>
        <begin position="44"/>
        <end position="66"/>
    </location>
</feature>
<evidence type="ECO:0000256" key="3">
    <source>
        <dbReference type="ARBA" id="ARBA00022989"/>
    </source>
</evidence>
<evidence type="ECO:0000313" key="6">
    <source>
        <dbReference type="EMBL" id="JAH93882.1"/>
    </source>
</evidence>
<proteinExistence type="inferred from homology"/>
<sequence>MLAYTEDILEYQGCATTVLVTSAGMGEMVMQVLVGSVIHSEGSYSFLLCGMIIGCIGFILFLVCCFSTECTRTTSQVHRKRQPWWRNRSQTV</sequence>
<reference evidence="6" key="1">
    <citation type="submission" date="2014-11" db="EMBL/GenBank/DDBJ databases">
        <authorList>
            <person name="Amaro Gonzalez C."/>
        </authorList>
    </citation>
    <scope>NUCLEOTIDE SEQUENCE</scope>
</reference>
<comment type="similarity">
    <text evidence="1">Belongs to the major facilitator superfamily.</text>
</comment>
<keyword evidence="2 5" id="KW-0812">Transmembrane</keyword>
<evidence type="ECO:0000256" key="1">
    <source>
        <dbReference type="ARBA" id="ARBA00008335"/>
    </source>
</evidence>
<dbReference type="PANTHER" id="PTHR23121">
    <property type="entry name" value="SODIUM-DEPENDENT GLUCOSE TRANSPORTER 1"/>
    <property type="match status" value="1"/>
</dbReference>
<reference evidence="6" key="2">
    <citation type="journal article" date="2015" name="Fish Shellfish Immunol.">
        <title>Early steps in the European eel (Anguilla anguilla)-Vibrio vulnificus interaction in the gills: Role of the RtxA13 toxin.</title>
        <authorList>
            <person name="Callol A."/>
            <person name="Pajuelo D."/>
            <person name="Ebbesson L."/>
            <person name="Teles M."/>
            <person name="MacKenzie S."/>
            <person name="Amaro C."/>
        </authorList>
    </citation>
    <scope>NUCLEOTIDE SEQUENCE</scope>
</reference>
<protein>
    <submittedName>
        <fullName evidence="6">Uncharacterized protein</fullName>
    </submittedName>
</protein>
<accession>A0A0E9WU33</accession>
<dbReference type="EMBL" id="GBXM01014695">
    <property type="protein sequence ID" value="JAH93882.1"/>
    <property type="molecule type" value="Transcribed_RNA"/>
</dbReference>
<organism evidence="6">
    <name type="scientific">Anguilla anguilla</name>
    <name type="common">European freshwater eel</name>
    <name type="synonym">Muraena anguilla</name>
    <dbReference type="NCBI Taxonomy" id="7936"/>
    <lineage>
        <taxon>Eukaryota</taxon>
        <taxon>Metazoa</taxon>
        <taxon>Chordata</taxon>
        <taxon>Craniata</taxon>
        <taxon>Vertebrata</taxon>
        <taxon>Euteleostomi</taxon>
        <taxon>Actinopterygii</taxon>
        <taxon>Neopterygii</taxon>
        <taxon>Teleostei</taxon>
        <taxon>Anguilliformes</taxon>
        <taxon>Anguillidae</taxon>
        <taxon>Anguilla</taxon>
    </lineage>
</organism>
<dbReference type="PANTHER" id="PTHR23121:SF10">
    <property type="entry name" value="MAJOR FACILITATOR SUPERFAMILY DOMAIN-CONTAINING PROTEIN 4A"/>
    <property type="match status" value="1"/>
</dbReference>
<name>A0A0E9WU33_ANGAN</name>
<evidence type="ECO:0000256" key="4">
    <source>
        <dbReference type="ARBA" id="ARBA00023136"/>
    </source>
</evidence>
<evidence type="ECO:0000256" key="5">
    <source>
        <dbReference type="SAM" id="Phobius"/>
    </source>
</evidence>